<gene>
    <name evidence="1" type="ORF">C0Q70_07540</name>
</gene>
<evidence type="ECO:0000313" key="1">
    <source>
        <dbReference type="EMBL" id="PVD32112.1"/>
    </source>
</evidence>
<dbReference type="Proteomes" id="UP000245119">
    <property type="component" value="Linkage Group LG4"/>
</dbReference>
<dbReference type="AlphaFoldDB" id="A0A2T7PFB1"/>
<organism evidence="1 2">
    <name type="scientific">Pomacea canaliculata</name>
    <name type="common">Golden apple snail</name>
    <dbReference type="NCBI Taxonomy" id="400727"/>
    <lineage>
        <taxon>Eukaryota</taxon>
        <taxon>Metazoa</taxon>
        <taxon>Spiralia</taxon>
        <taxon>Lophotrochozoa</taxon>
        <taxon>Mollusca</taxon>
        <taxon>Gastropoda</taxon>
        <taxon>Caenogastropoda</taxon>
        <taxon>Architaenioglossa</taxon>
        <taxon>Ampullarioidea</taxon>
        <taxon>Ampullariidae</taxon>
        <taxon>Pomacea</taxon>
    </lineage>
</organism>
<evidence type="ECO:0000313" key="2">
    <source>
        <dbReference type="Proteomes" id="UP000245119"/>
    </source>
</evidence>
<protein>
    <submittedName>
        <fullName evidence="1">Uncharacterized protein</fullName>
    </submittedName>
</protein>
<name>A0A2T7PFB1_POMCA</name>
<dbReference type="EMBL" id="PZQS01000004">
    <property type="protein sequence ID" value="PVD32112.1"/>
    <property type="molecule type" value="Genomic_DNA"/>
</dbReference>
<proteinExistence type="predicted"/>
<comment type="caution">
    <text evidence="1">The sequence shown here is derived from an EMBL/GenBank/DDBJ whole genome shotgun (WGS) entry which is preliminary data.</text>
</comment>
<keyword evidence="2" id="KW-1185">Reference proteome</keyword>
<sequence>MTIVQLVIEEEAGGHTFDDPMEVADLGVEQCFTEDLIVTIKDTNVGTTAATNEAATIVDLLAEVEVAHMGTIEADLAHDPKKLGAGSVDLAHHQPHHHRVGNQTGIRAVENHAARTSNGLRFKHPTK</sequence>
<reference evidence="1 2" key="1">
    <citation type="submission" date="2018-04" db="EMBL/GenBank/DDBJ databases">
        <title>The genome of golden apple snail Pomacea canaliculata provides insight into stress tolerance and invasive adaptation.</title>
        <authorList>
            <person name="Liu C."/>
            <person name="Liu B."/>
            <person name="Ren Y."/>
            <person name="Zhang Y."/>
            <person name="Wang H."/>
            <person name="Li S."/>
            <person name="Jiang F."/>
            <person name="Yin L."/>
            <person name="Zhang G."/>
            <person name="Qian W."/>
            <person name="Fan W."/>
        </authorList>
    </citation>
    <scope>NUCLEOTIDE SEQUENCE [LARGE SCALE GENOMIC DNA]</scope>
    <source>
        <strain evidence="1">SZHN2017</strain>
        <tissue evidence="1">Muscle</tissue>
    </source>
</reference>
<accession>A0A2T7PFB1</accession>